<name>A0A0D0CE71_9AGAR</name>
<organism evidence="3 4">
    <name type="scientific">Collybiopsis luxurians FD-317 M1</name>
    <dbReference type="NCBI Taxonomy" id="944289"/>
    <lineage>
        <taxon>Eukaryota</taxon>
        <taxon>Fungi</taxon>
        <taxon>Dikarya</taxon>
        <taxon>Basidiomycota</taxon>
        <taxon>Agaricomycotina</taxon>
        <taxon>Agaricomycetes</taxon>
        <taxon>Agaricomycetidae</taxon>
        <taxon>Agaricales</taxon>
        <taxon>Marasmiineae</taxon>
        <taxon>Omphalotaceae</taxon>
        <taxon>Collybiopsis</taxon>
        <taxon>Collybiopsis luxurians</taxon>
    </lineage>
</organism>
<evidence type="ECO:0000256" key="2">
    <source>
        <dbReference type="SAM" id="Phobius"/>
    </source>
</evidence>
<accession>A0A0D0CE71</accession>
<protein>
    <submittedName>
        <fullName evidence="3">Uncharacterized protein</fullName>
    </submittedName>
</protein>
<dbReference type="HOGENOM" id="CLU_2264065_0_0_1"/>
<reference evidence="3 4" key="1">
    <citation type="submission" date="2014-04" db="EMBL/GenBank/DDBJ databases">
        <title>Evolutionary Origins and Diversification of the Mycorrhizal Mutualists.</title>
        <authorList>
            <consortium name="DOE Joint Genome Institute"/>
            <consortium name="Mycorrhizal Genomics Consortium"/>
            <person name="Kohler A."/>
            <person name="Kuo A."/>
            <person name="Nagy L.G."/>
            <person name="Floudas D."/>
            <person name="Copeland A."/>
            <person name="Barry K.W."/>
            <person name="Cichocki N."/>
            <person name="Veneault-Fourrey C."/>
            <person name="LaButti K."/>
            <person name="Lindquist E.A."/>
            <person name="Lipzen A."/>
            <person name="Lundell T."/>
            <person name="Morin E."/>
            <person name="Murat C."/>
            <person name="Riley R."/>
            <person name="Ohm R."/>
            <person name="Sun H."/>
            <person name="Tunlid A."/>
            <person name="Henrissat B."/>
            <person name="Grigoriev I.V."/>
            <person name="Hibbett D.S."/>
            <person name="Martin F."/>
        </authorList>
    </citation>
    <scope>NUCLEOTIDE SEQUENCE [LARGE SCALE GENOMIC DNA]</scope>
    <source>
        <strain evidence="3 4">FD-317 M1</strain>
    </source>
</reference>
<evidence type="ECO:0000256" key="1">
    <source>
        <dbReference type="SAM" id="MobiDB-lite"/>
    </source>
</evidence>
<keyword evidence="2" id="KW-1133">Transmembrane helix</keyword>
<feature type="region of interest" description="Disordered" evidence="1">
    <location>
        <begin position="1"/>
        <end position="24"/>
    </location>
</feature>
<feature type="transmembrane region" description="Helical" evidence="2">
    <location>
        <begin position="79"/>
        <end position="99"/>
    </location>
</feature>
<keyword evidence="4" id="KW-1185">Reference proteome</keyword>
<dbReference type="EMBL" id="KN834773">
    <property type="protein sequence ID" value="KIK60819.1"/>
    <property type="molecule type" value="Genomic_DNA"/>
</dbReference>
<dbReference type="AlphaFoldDB" id="A0A0D0CE71"/>
<evidence type="ECO:0000313" key="3">
    <source>
        <dbReference type="EMBL" id="KIK60819.1"/>
    </source>
</evidence>
<evidence type="ECO:0000313" key="4">
    <source>
        <dbReference type="Proteomes" id="UP000053593"/>
    </source>
</evidence>
<proteinExistence type="predicted"/>
<keyword evidence="2" id="KW-0812">Transmembrane</keyword>
<keyword evidence="2" id="KW-0472">Membrane</keyword>
<dbReference type="Proteomes" id="UP000053593">
    <property type="component" value="Unassembled WGS sequence"/>
</dbReference>
<gene>
    <name evidence="3" type="ORF">GYMLUDRAFT_73665</name>
</gene>
<sequence length="103" mass="11339">MPIASKSLSKAVSHSHSQSDSQSVADYTCAPSSFAAQNLIPTPPPPPNMDLDLILLNPRQRQRKRYPPPAQHRYQDARLVRITLFIALVAVPTVVFGWGCFGV</sequence>